<dbReference type="Pfam" id="PF00651">
    <property type="entry name" value="BTB"/>
    <property type="match status" value="1"/>
</dbReference>
<dbReference type="InterPro" id="IPR003439">
    <property type="entry name" value="ABC_transporter-like_ATP-bd"/>
</dbReference>
<dbReference type="PROSITE" id="PS00211">
    <property type="entry name" value="ABC_TRANSPORTER_1"/>
    <property type="match status" value="1"/>
</dbReference>
<dbReference type="SUPFAM" id="SSF52540">
    <property type="entry name" value="P-loop containing nucleoside triphosphate hydrolases"/>
    <property type="match status" value="1"/>
</dbReference>
<dbReference type="PANTHER" id="PTHR48041:SF63">
    <property type="entry name" value="EARLY GENE AT 23, ISOFORM C"/>
    <property type="match status" value="1"/>
</dbReference>
<dbReference type="Pfam" id="PF01061">
    <property type="entry name" value="ABC2_membrane"/>
    <property type="match status" value="1"/>
</dbReference>
<dbReference type="PROSITE" id="PS50097">
    <property type="entry name" value="BTB"/>
    <property type="match status" value="1"/>
</dbReference>
<name>A0A6P4Z969_BRABE</name>
<dbReference type="Gene3D" id="1.25.40.420">
    <property type="match status" value="1"/>
</dbReference>
<feature type="transmembrane region" description="Helical" evidence="11">
    <location>
        <begin position="745"/>
        <end position="765"/>
    </location>
</feature>
<keyword evidence="14" id="KW-1185">Reference proteome</keyword>
<reference evidence="15" key="1">
    <citation type="submission" date="2025-08" db="UniProtKB">
        <authorList>
            <consortium name="RefSeq"/>
        </authorList>
    </citation>
    <scope>IDENTIFICATION</scope>
    <source>
        <tissue evidence="15">Gonad</tissue>
    </source>
</reference>
<keyword evidence="6" id="KW-0677">Repeat</keyword>
<dbReference type="InterPro" id="IPR011705">
    <property type="entry name" value="BACK"/>
</dbReference>
<dbReference type="Pfam" id="PF00005">
    <property type="entry name" value="ABC_tran"/>
    <property type="match status" value="1"/>
</dbReference>
<keyword evidence="10 11" id="KW-0472">Membrane</keyword>
<dbReference type="InterPro" id="IPR011333">
    <property type="entry name" value="SKP1/BTB/POZ_sf"/>
</dbReference>
<dbReference type="PROSITE" id="PS50893">
    <property type="entry name" value="ABC_TRANSPORTER_2"/>
    <property type="match status" value="1"/>
</dbReference>
<sequence length="993" mass="111480">MAAADQETHVSAVRPRSYQDESYLHGFLGAVGDLQKEGELQDVVLEVEGRRFPCHRLVLSAASPYFRAMFTSDMAESRQNTVVLQGLDADMFEEILSYIYSGTLRVSLDRVQPLYQAADLLQLDYVRDTCSSYMAMNVERSTCVDLYKFADVFRMDVVLNSCLQYICQHFVEVSSSEEFCSLSVDQLTEIISQDKLEVKEETRVWEAVVRWVQHSREDRLQHLPSILPHIRFNLLTSDDMEAILEHPLDKEDHGSSEVIRNAVQTRNPNLKPRLGMTTEMALLYHERGMQTGEELSRLTAPLHRRSVKEGVNLHFRGIYVQIDGKDILHDVSGTVKPGELLAVMGPSGSGKTTLLSVLSGRVSPEHLKAGEILVNGGPITKRIKRKICYVLQQDIFLGNLTLRETLMFTAMLRLPEKMPYHEKEKKVEEIVDALDIRKCLDTLIGTDLKRGLSGGEKKRANIASELLTDPSLMLLDEPTSGLDSSTAYSLMTTVKQYTEQHNKTVVTTIHQPSSQIYHMFDKLLLMADGEIAYFGDAHNILEFFSRLGMQPKPNYNPADFILEKVKESDEVEKRIIHASNEMRKVSTLSPLTGSSETMATGRKNIKTISGLNHRNGLGPNNVHLNHVPKGAVAVDMGEGEKEAKWPTGFLTQYKVLTHRNFKEAKPRLYSRLNWIQNIGVTLILALVWFQTPLVEEKIRDVSGAIFFLITYWGFMPMADALLAFPSERLVVNKERLAGSYRLSSYYLAKVTSEAPLMLLLPTFMISVCYPMCGFGNAAGFFSAWSLLMLSALTAQSIGFFMSSVFFEFREGLVAVSVFMLSNLLLGGFYNSDIPFWLTWVQYLTFLNYSFQAQLTVHFTPEHLYRCSTDKSLFSTCINALNSTSTEATTVGNIGTAAATTLNSLLTTTASALNSTSEVILNTTTQATTSLSSTMVSTTMVPPSLPTVHIPSEEILLQLGARFPMWVDVIVLLGIMFGFRYLGYLVLRYFRKPK</sequence>
<dbReference type="InterPro" id="IPR027417">
    <property type="entry name" value="P-loop_NTPase"/>
</dbReference>
<evidence type="ECO:0000256" key="5">
    <source>
        <dbReference type="ARBA" id="ARBA00022692"/>
    </source>
</evidence>
<feature type="domain" description="BTB" evidence="12">
    <location>
        <begin position="41"/>
        <end position="108"/>
    </location>
</feature>
<dbReference type="InterPro" id="IPR017871">
    <property type="entry name" value="ABC_transporter-like_CS"/>
</dbReference>
<dbReference type="GO" id="GO:0140359">
    <property type="term" value="F:ABC-type transporter activity"/>
    <property type="evidence" value="ECO:0007669"/>
    <property type="project" value="InterPro"/>
</dbReference>
<keyword evidence="8" id="KW-0067">ATP-binding</keyword>
<dbReference type="Gene3D" id="3.30.710.10">
    <property type="entry name" value="Potassium Channel Kv1.1, Chain A"/>
    <property type="match status" value="1"/>
</dbReference>
<dbReference type="GO" id="GO:0016887">
    <property type="term" value="F:ATP hydrolysis activity"/>
    <property type="evidence" value="ECO:0007669"/>
    <property type="project" value="InterPro"/>
</dbReference>
<dbReference type="SMART" id="SM00382">
    <property type="entry name" value="AAA"/>
    <property type="match status" value="1"/>
</dbReference>
<dbReference type="GO" id="GO:0005886">
    <property type="term" value="C:plasma membrane"/>
    <property type="evidence" value="ECO:0007669"/>
    <property type="project" value="TreeGrafter"/>
</dbReference>
<dbReference type="AlphaFoldDB" id="A0A6P4Z969"/>
<dbReference type="InterPro" id="IPR050352">
    <property type="entry name" value="ABCG_transporters"/>
</dbReference>
<evidence type="ECO:0000313" key="15">
    <source>
        <dbReference type="RefSeq" id="XP_019630424.1"/>
    </source>
</evidence>
<dbReference type="InterPro" id="IPR000210">
    <property type="entry name" value="BTB/POZ_dom"/>
</dbReference>
<keyword evidence="5 11" id="KW-0812">Transmembrane</keyword>
<feature type="transmembrane region" description="Helical" evidence="11">
    <location>
        <begin position="964"/>
        <end position="986"/>
    </location>
</feature>
<evidence type="ECO:0000256" key="9">
    <source>
        <dbReference type="ARBA" id="ARBA00022989"/>
    </source>
</evidence>
<evidence type="ECO:0000256" key="11">
    <source>
        <dbReference type="SAM" id="Phobius"/>
    </source>
</evidence>
<evidence type="ECO:0000256" key="6">
    <source>
        <dbReference type="ARBA" id="ARBA00022737"/>
    </source>
</evidence>
<feature type="domain" description="ABC transporter" evidence="13">
    <location>
        <begin position="313"/>
        <end position="553"/>
    </location>
</feature>
<dbReference type="KEGG" id="bbel:109474539"/>
<gene>
    <name evidence="15" type="primary">LOC109474539</name>
</gene>
<dbReference type="Pfam" id="PF07707">
    <property type="entry name" value="BACK"/>
    <property type="match status" value="1"/>
</dbReference>
<evidence type="ECO:0000256" key="8">
    <source>
        <dbReference type="ARBA" id="ARBA00022840"/>
    </source>
</evidence>
<dbReference type="SMART" id="SM00875">
    <property type="entry name" value="BACK"/>
    <property type="match status" value="1"/>
</dbReference>
<dbReference type="GO" id="GO:0005524">
    <property type="term" value="F:ATP binding"/>
    <property type="evidence" value="ECO:0007669"/>
    <property type="project" value="UniProtKB-KW"/>
</dbReference>
<evidence type="ECO:0000256" key="1">
    <source>
        <dbReference type="ARBA" id="ARBA00004141"/>
    </source>
</evidence>
<dbReference type="SUPFAM" id="SSF54695">
    <property type="entry name" value="POZ domain"/>
    <property type="match status" value="1"/>
</dbReference>
<dbReference type="CDD" id="cd03213">
    <property type="entry name" value="ABCG_EPDR"/>
    <property type="match status" value="1"/>
</dbReference>
<dbReference type="Pfam" id="PF19055">
    <property type="entry name" value="ABC2_membrane_7"/>
    <property type="match status" value="1"/>
</dbReference>
<feature type="transmembrane region" description="Helical" evidence="11">
    <location>
        <begin position="701"/>
        <end position="724"/>
    </location>
</feature>
<feature type="transmembrane region" description="Helical" evidence="11">
    <location>
        <begin position="777"/>
        <end position="800"/>
    </location>
</feature>
<evidence type="ECO:0000259" key="12">
    <source>
        <dbReference type="PROSITE" id="PS50097"/>
    </source>
</evidence>
<proteinExistence type="inferred from homology"/>
<evidence type="ECO:0000256" key="2">
    <source>
        <dbReference type="ARBA" id="ARBA00005814"/>
    </source>
</evidence>
<evidence type="ECO:0000313" key="14">
    <source>
        <dbReference type="Proteomes" id="UP000515135"/>
    </source>
</evidence>
<keyword evidence="9 11" id="KW-1133">Transmembrane helix</keyword>
<dbReference type="FunFam" id="3.30.710.10:FF:000221">
    <property type="entry name" value="Uncharacterized protein"/>
    <property type="match status" value="1"/>
</dbReference>
<evidence type="ECO:0000256" key="10">
    <source>
        <dbReference type="ARBA" id="ARBA00023136"/>
    </source>
</evidence>
<comment type="similarity">
    <text evidence="2">Belongs to the ABC transporter superfamily. ABCG family. Eye pigment precursor importer (TC 3.A.1.204) subfamily.</text>
</comment>
<accession>A0A6P4Z969</accession>
<comment type="subcellular location">
    <subcellularLocation>
        <location evidence="1">Membrane</location>
        <topology evidence="1">Multi-pass membrane protein</topology>
    </subcellularLocation>
</comment>
<dbReference type="GeneID" id="109474539"/>
<dbReference type="InterPro" id="IPR013525">
    <property type="entry name" value="ABC2_TM"/>
</dbReference>
<organism evidence="14 15">
    <name type="scientific">Branchiostoma belcheri</name>
    <name type="common">Amphioxus</name>
    <dbReference type="NCBI Taxonomy" id="7741"/>
    <lineage>
        <taxon>Eukaryota</taxon>
        <taxon>Metazoa</taxon>
        <taxon>Chordata</taxon>
        <taxon>Cephalochordata</taxon>
        <taxon>Leptocardii</taxon>
        <taxon>Amphioxiformes</taxon>
        <taxon>Branchiostomatidae</taxon>
        <taxon>Branchiostoma</taxon>
    </lineage>
</organism>
<dbReference type="InterPro" id="IPR003593">
    <property type="entry name" value="AAA+_ATPase"/>
</dbReference>
<dbReference type="Gene3D" id="3.40.50.300">
    <property type="entry name" value="P-loop containing nucleotide triphosphate hydrolases"/>
    <property type="match status" value="1"/>
</dbReference>
<dbReference type="OrthoDB" id="66620at2759"/>
<dbReference type="SMART" id="SM00225">
    <property type="entry name" value="BTB"/>
    <property type="match status" value="1"/>
</dbReference>
<dbReference type="InterPro" id="IPR043926">
    <property type="entry name" value="ABCG_dom"/>
</dbReference>
<keyword evidence="3" id="KW-0880">Kelch repeat</keyword>
<evidence type="ECO:0000256" key="3">
    <source>
        <dbReference type="ARBA" id="ARBA00022441"/>
    </source>
</evidence>
<evidence type="ECO:0000256" key="7">
    <source>
        <dbReference type="ARBA" id="ARBA00022741"/>
    </source>
</evidence>
<keyword evidence="4" id="KW-0813">Transport</keyword>
<dbReference type="RefSeq" id="XP_019630424.1">
    <property type="nucleotide sequence ID" value="XM_019774865.1"/>
</dbReference>
<protein>
    <submittedName>
        <fullName evidence="15">ABC transporter G family member 14-like</fullName>
    </submittedName>
</protein>
<keyword evidence="7" id="KW-0547">Nucleotide-binding</keyword>
<dbReference type="Proteomes" id="UP000515135">
    <property type="component" value="Unplaced"/>
</dbReference>
<dbReference type="PANTHER" id="PTHR48041">
    <property type="entry name" value="ABC TRANSPORTER G FAMILY MEMBER 28"/>
    <property type="match status" value="1"/>
</dbReference>
<feature type="transmembrane region" description="Helical" evidence="11">
    <location>
        <begin position="668"/>
        <end position="689"/>
    </location>
</feature>
<evidence type="ECO:0000256" key="4">
    <source>
        <dbReference type="ARBA" id="ARBA00022448"/>
    </source>
</evidence>
<evidence type="ECO:0000259" key="13">
    <source>
        <dbReference type="PROSITE" id="PS50893"/>
    </source>
</evidence>
<dbReference type="FunFam" id="3.40.50.300:FF:001276">
    <property type="entry name" value="Uncharacterized protein, isoform A"/>
    <property type="match status" value="1"/>
</dbReference>
<dbReference type="FunFam" id="1.25.40.420:FF:000001">
    <property type="entry name" value="Kelch-like family member 12"/>
    <property type="match status" value="1"/>
</dbReference>